<dbReference type="Proteomes" id="UP000037510">
    <property type="component" value="Unassembled WGS sequence"/>
</dbReference>
<name>A0A0L7LBK7_OPEBR</name>
<protein>
    <submittedName>
        <fullName evidence="1">Uncharacterized protein</fullName>
    </submittedName>
</protein>
<gene>
    <name evidence="1" type="ORF">OBRU01_07868</name>
</gene>
<dbReference type="InterPro" id="IPR005312">
    <property type="entry name" value="DUF1759"/>
</dbReference>
<dbReference type="AlphaFoldDB" id="A0A0L7LBK7"/>
<keyword evidence="2" id="KW-1185">Reference proteome</keyword>
<evidence type="ECO:0000313" key="2">
    <source>
        <dbReference type="Proteomes" id="UP000037510"/>
    </source>
</evidence>
<sequence>MKKIKKQLNDINFKALMRTVSKINVDQFESKWQFENALKSLDSRWSTIDTLHWEKEGVLGGGNSQYQAEFTKHEKLHDKLTNTINTKMWSVSHREKYTPKMEISVFDGNYNQWTSFKDLFNEVIHKSPSMSNAQKMQFLKGKVTGEAERLIYYLQISSDNYAVCWEILKHRYDSQKQIFTSHINILLGLPSMQQKSLCMIKKLHDTTE</sequence>
<dbReference type="Pfam" id="PF03564">
    <property type="entry name" value="DUF1759"/>
    <property type="match status" value="1"/>
</dbReference>
<proteinExistence type="predicted"/>
<organism evidence="1 2">
    <name type="scientific">Operophtera brumata</name>
    <name type="common">Winter moth</name>
    <name type="synonym">Phalaena brumata</name>
    <dbReference type="NCBI Taxonomy" id="104452"/>
    <lineage>
        <taxon>Eukaryota</taxon>
        <taxon>Metazoa</taxon>
        <taxon>Ecdysozoa</taxon>
        <taxon>Arthropoda</taxon>
        <taxon>Hexapoda</taxon>
        <taxon>Insecta</taxon>
        <taxon>Pterygota</taxon>
        <taxon>Neoptera</taxon>
        <taxon>Endopterygota</taxon>
        <taxon>Lepidoptera</taxon>
        <taxon>Glossata</taxon>
        <taxon>Ditrysia</taxon>
        <taxon>Geometroidea</taxon>
        <taxon>Geometridae</taxon>
        <taxon>Larentiinae</taxon>
        <taxon>Operophtera</taxon>
    </lineage>
</organism>
<dbReference type="PANTHER" id="PTHR22954">
    <property type="entry name" value="RETROVIRAL PROTEASE-RELATED"/>
    <property type="match status" value="1"/>
</dbReference>
<comment type="caution">
    <text evidence="1">The sequence shown here is derived from an EMBL/GenBank/DDBJ whole genome shotgun (WGS) entry which is preliminary data.</text>
</comment>
<reference evidence="1 2" key="1">
    <citation type="journal article" date="2015" name="Genome Biol. Evol.">
        <title>The genome of winter moth (Operophtera brumata) provides a genomic perspective on sexual dimorphism and phenology.</title>
        <authorList>
            <person name="Derks M.F."/>
            <person name="Smit S."/>
            <person name="Salis L."/>
            <person name="Schijlen E."/>
            <person name="Bossers A."/>
            <person name="Mateman C."/>
            <person name="Pijl A.S."/>
            <person name="de Ridder D."/>
            <person name="Groenen M.A."/>
            <person name="Visser M.E."/>
            <person name="Megens H.J."/>
        </authorList>
    </citation>
    <scope>NUCLEOTIDE SEQUENCE [LARGE SCALE GENOMIC DNA]</scope>
    <source>
        <strain evidence="1">WM2013NL</strain>
        <tissue evidence="1">Head and thorax</tissue>
    </source>
</reference>
<dbReference type="EMBL" id="JTDY01001896">
    <property type="protein sequence ID" value="KOB72601.1"/>
    <property type="molecule type" value="Genomic_DNA"/>
</dbReference>
<evidence type="ECO:0000313" key="1">
    <source>
        <dbReference type="EMBL" id="KOB72601.1"/>
    </source>
</evidence>
<dbReference type="STRING" id="104452.A0A0L7LBK7"/>
<dbReference type="PANTHER" id="PTHR22954:SF3">
    <property type="entry name" value="PROTEIN CBG08539"/>
    <property type="match status" value="1"/>
</dbReference>
<accession>A0A0L7LBK7</accession>